<keyword evidence="4" id="KW-0479">Metal-binding</keyword>
<comment type="pathway">
    <text evidence="1">Metabolic intermediate metabolism; (S)-3-hydroxy-3-methylglutaryl-CoA degradation; acetoacetate from (S)-3-hydroxy-3-methylglutaryl-CoA: step 1/1.</text>
</comment>
<reference evidence="9 10" key="1">
    <citation type="submission" date="2015-03" db="EMBL/GenBank/DDBJ databases">
        <title>RNA-seq based gene annotation and comparative genomics of four Zymoseptoria species reveal species-specific pathogenicity related genes and transposable element activity.</title>
        <authorList>
            <person name="Grandaubert J."/>
            <person name="Bhattacharyya A."/>
            <person name="Stukenbrock E.H."/>
        </authorList>
    </citation>
    <scope>NUCLEOTIDE SEQUENCE [LARGE SCALE GENOMIC DNA]</scope>
    <source>
        <strain evidence="9 10">Zb18110</strain>
    </source>
</reference>
<organism evidence="9 10">
    <name type="scientific">Zymoseptoria brevis</name>
    <dbReference type="NCBI Taxonomy" id="1047168"/>
    <lineage>
        <taxon>Eukaryota</taxon>
        <taxon>Fungi</taxon>
        <taxon>Dikarya</taxon>
        <taxon>Ascomycota</taxon>
        <taxon>Pezizomycotina</taxon>
        <taxon>Dothideomycetes</taxon>
        <taxon>Dothideomycetidae</taxon>
        <taxon>Mycosphaerellales</taxon>
        <taxon>Mycosphaerellaceae</taxon>
        <taxon>Zymoseptoria</taxon>
    </lineage>
</organism>
<evidence type="ECO:0000256" key="7">
    <source>
        <dbReference type="SAM" id="MobiDB-lite"/>
    </source>
</evidence>
<comment type="caution">
    <text evidence="9">The sequence shown here is derived from an EMBL/GenBank/DDBJ whole genome shotgun (WGS) entry which is preliminary data.</text>
</comment>
<dbReference type="EMBL" id="LAFY01005775">
    <property type="protein sequence ID" value="KJX92834.1"/>
    <property type="molecule type" value="Genomic_DNA"/>
</dbReference>
<dbReference type="GO" id="GO:0046951">
    <property type="term" value="P:ketone body biosynthetic process"/>
    <property type="evidence" value="ECO:0007669"/>
    <property type="project" value="TreeGrafter"/>
</dbReference>
<dbReference type="PANTHER" id="PTHR42738">
    <property type="entry name" value="HYDROXYMETHYLGLUTARYL-COA LYASE"/>
    <property type="match status" value="1"/>
</dbReference>
<comment type="catalytic activity">
    <reaction evidence="6">
        <text>(3S)-3-hydroxy-3-methylglutaryl-CoA = acetoacetate + acetyl-CoA</text>
        <dbReference type="Rhea" id="RHEA:24404"/>
        <dbReference type="ChEBI" id="CHEBI:13705"/>
        <dbReference type="ChEBI" id="CHEBI:43074"/>
        <dbReference type="ChEBI" id="CHEBI:57288"/>
        <dbReference type="EC" id="4.1.3.4"/>
    </reaction>
</comment>
<evidence type="ECO:0000256" key="4">
    <source>
        <dbReference type="ARBA" id="ARBA00022723"/>
    </source>
</evidence>
<evidence type="ECO:0000256" key="3">
    <source>
        <dbReference type="ARBA" id="ARBA00012910"/>
    </source>
</evidence>
<feature type="region of interest" description="Disordered" evidence="7">
    <location>
        <begin position="22"/>
        <end position="51"/>
    </location>
</feature>
<evidence type="ECO:0000256" key="1">
    <source>
        <dbReference type="ARBA" id="ARBA00005143"/>
    </source>
</evidence>
<dbReference type="EC" id="4.1.3.4" evidence="3"/>
<dbReference type="GO" id="GO:0046872">
    <property type="term" value="F:metal ion binding"/>
    <property type="evidence" value="ECO:0007669"/>
    <property type="project" value="UniProtKB-KW"/>
</dbReference>
<dbReference type="GO" id="GO:0006552">
    <property type="term" value="P:L-leucine catabolic process"/>
    <property type="evidence" value="ECO:0007669"/>
    <property type="project" value="TreeGrafter"/>
</dbReference>
<dbReference type="OrthoDB" id="10253869at2759"/>
<evidence type="ECO:0000256" key="5">
    <source>
        <dbReference type="ARBA" id="ARBA00023239"/>
    </source>
</evidence>
<keyword evidence="10" id="KW-1185">Reference proteome</keyword>
<dbReference type="SUPFAM" id="SSF51569">
    <property type="entry name" value="Aldolase"/>
    <property type="match status" value="1"/>
</dbReference>
<dbReference type="UniPathway" id="UPA00896">
    <property type="reaction ID" value="UER00863"/>
</dbReference>
<evidence type="ECO:0000313" key="10">
    <source>
        <dbReference type="Proteomes" id="UP000033647"/>
    </source>
</evidence>
<accession>A0A0F4G686</accession>
<dbReference type="Proteomes" id="UP000033647">
    <property type="component" value="Unassembled WGS sequence"/>
</dbReference>
<dbReference type="STRING" id="1047168.A0A0F4G686"/>
<gene>
    <name evidence="9" type="ORF">TI39_contig5820g00006</name>
</gene>
<dbReference type="InterPro" id="IPR000891">
    <property type="entry name" value="PYR_CT"/>
</dbReference>
<dbReference type="GO" id="GO:0004419">
    <property type="term" value="F:hydroxymethylglutaryl-CoA lyase activity"/>
    <property type="evidence" value="ECO:0007669"/>
    <property type="project" value="UniProtKB-EC"/>
</dbReference>
<dbReference type="Pfam" id="PF00682">
    <property type="entry name" value="HMGL-like"/>
    <property type="match status" value="1"/>
</dbReference>
<dbReference type="InterPro" id="IPR013785">
    <property type="entry name" value="Aldolase_TIM"/>
</dbReference>
<comment type="similarity">
    <text evidence="2">Belongs to the HMG-CoA lyase family.</text>
</comment>
<dbReference type="Gene3D" id="3.20.20.70">
    <property type="entry name" value="Aldolase class I"/>
    <property type="match status" value="1"/>
</dbReference>
<feature type="domain" description="Pyruvate carboxyltransferase" evidence="8">
    <location>
        <begin position="51"/>
        <end position="169"/>
    </location>
</feature>
<name>A0A0F4G686_9PEZI</name>
<evidence type="ECO:0000256" key="2">
    <source>
        <dbReference type="ARBA" id="ARBA00009405"/>
    </source>
</evidence>
<protein>
    <recommendedName>
        <fullName evidence="3">hydroxymethylglutaryl-CoA lyase</fullName>
        <ecNumber evidence="3">4.1.3.4</ecNumber>
    </recommendedName>
</protein>
<proteinExistence type="inferred from homology"/>
<dbReference type="PANTHER" id="PTHR42738:SF17">
    <property type="entry name" value="HYDROXYMETHYLGLUTARYL-COA LYASE"/>
    <property type="match status" value="1"/>
</dbReference>
<evidence type="ECO:0000256" key="6">
    <source>
        <dbReference type="ARBA" id="ARBA00049877"/>
    </source>
</evidence>
<evidence type="ECO:0000259" key="8">
    <source>
        <dbReference type="Pfam" id="PF00682"/>
    </source>
</evidence>
<dbReference type="InterPro" id="IPR043594">
    <property type="entry name" value="HMGL"/>
</dbReference>
<feature type="compositionally biased region" description="Pro residues" evidence="7">
    <location>
        <begin position="26"/>
        <end position="39"/>
    </location>
</feature>
<keyword evidence="5" id="KW-0456">Lyase</keyword>
<sequence length="193" mass="20973">MPQATGNLHGLARLHLRGNLAVPPSYAAPPPPPPSPPCTPAERSPHPRIAPPDSFNYLNSIELIQRLADTGIKHIEATSFVSAKWVPQLADGAEVMRSVVPFAREKSIELQVLTPNMMGLENALAAGATQVTVFASATEVFSKANQNCTVDQALDAAEQVAKKALSHGLRRRSWSHLRLRRQDRVFNGTMDTI</sequence>
<dbReference type="AlphaFoldDB" id="A0A0F4G686"/>
<evidence type="ECO:0000313" key="9">
    <source>
        <dbReference type="EMBL" id="KJX92834.1"/>
    </source>
</evidence>